<comment type="caution">
    <text evidence="2">The sequence shown here is derived from an EMBL/GenBank/DDBJ whole genome shotgun (WGS) entry which is preliminary data.</text>
</comment>
<evidence type="ECO:0000313" key="2">
    <source>
        <dbReference type="EMBL" id="KAI5061582.1"/>
    </source>
</evidence>
<accession>A0A9D4Z5T1</accession>
<feature type="chain" id="PRO_5038691671" evidence="1">
    <location>
        <begin position="22"/>
        <end position="235"/>
    </location>
</feature>
<feature type="signal peptide" evidence="1">
    <location>
        <begin position="1"/>
        <end position="21"/>
    </location>
</feature>
<keyword evidence="3" id="KW-1185">Reference proteome</keyword>
<dbReference type="Proteomes" id="UP000886520">
    <property type="component" value="Chromosome 23"/>
</dbReference>
<organism evidence="2 3">
    <name type="scientific">Adiantum capillus-veneris</name>
    <name type="common">Maidenhair fern</name>
    <dbReference type="NCBI Taxonomy" id="13818"/>
    <lineage>
        <taxon>Eukaryota</taxon>
        <taxon>Viridiplantae</taxon>
        <taxon>Streptophyta</taxon>
        <taxon>Embryophyta</taxon>
        <taxon>Tracheophyta</taxon>
        <taxon>Polypodiopsida</taxon>
        <taxon>Polypodiidae</taxon>
        <taxon>Polypodiales</taxon>
        <taxon>Pteridineae</taxon>
        <taxon>Pteridaceae</taxon>
        <taxon>Vittarioideae</taxon>
        <taxon>Adiantum</taxon>
    </lineage>
</organism>
<evidence type="ECO:0000256" key="1">
    <source>
        <dbReference type="SAM" id="SignalP"/>
    </source>
</evidence>
<dbReference type="AlphaFoldDB" id="A0A9D4Z5T1"/>
<name>A0A9D4Z5T1_ADICA</name>
<gene>
    <name evidence="2" type="ORF">GOP47_0024087</name>
</gene>
<evidence type="ECO:0000313" key="3">
    <source>
        <dbReference type="Proteomes" id="UP000886520"/>
    </source>
</evidence>
<proteinExistence type="predicted"/>
<reference evidence="2" key="1">
    <citation type="submission" date="2021-01" db="EMBL/GenBank/DDBJ databases">
        <title>Adiantum capillus-veneris genome.</title>
        <authorList>
            <person name="Fang Y."/>
            <person name="Liao Q."/>
        </authorList>
    </citation>
    <scope>NUCLEOTIDE SEQUENCE</scope>
    <source>
        <strain evidence="2">H3</strain>
        <tissue evidence="2">Leaf</tissue>
    </source>
</reference>
<keyword evidence="1" id="KW-0732">Signal</keyword>
<sequence>MFTSARASLTALCLSVRAIDGHPVNASPGLQLARDAAMSQATACIDWIKAISSASNDVSDRSGGDIACGSMVQNRSQYRSSSSVDVVDVAGTQFDVARVVNPHVQLDTTTAPLIQPNCEEKDLVVVEEASSSMSLTPTHGAKLKPPSCLLDKPPQADVVLIASPAHLDNDKPTNHRCFGISQLQRRSISARIKESNSLIVESISSHMKALGLQEKQPDLKDSDFLFDADFEAFLP</sequence>
<dbReference type="EMBL" id="JABFUD020000023">
    <property type="protein sequence ID" value="KAI5061582.1"/>
    <property type="molecule type" value="Genomic_DNA"/>
</dbReference>
<protein>
    <submittedName>
        <fullName evidence="2">Uncharacterized protein</fullName>
    </submittedName>
</protein>